<dbReference type="GO" id="GO:0016020">
    <property type="term" value="C:membrane"/>
    <property type="evidence" value="ECO:0007669"/>
    <property type="project" value="UniProtKB-SubCell"/>
</dbReference>
<protein>
    <recommendedName>
        <fullName evidence="8">Rhodopsin domain-containing protein</fullName>
    </recommendedName>
</protein>
<dbReference type="Proteomes" id="UP001370758">
    <property type="component" value="Unassembled WGS sequence"/>
</dbReference>
<comment type="subcellular location">
    <subcellularLocation>
        <location evidence="1">Membrane</location>
        <topology evidence="1">Multi-pass membrane protein</topology>
    </subcellularLocation>
</comment>
<evidence type="ECO:0000256" key="4">
    <source>
        <dbReference type="ARBA" id="ARBA00023136"/>
    </source>
</evidence>
<keyword evidence="4 7" id="KW-0472">Membrane</keyword>
<comment type="caution">
    <text evidence="9">The sequence shown here is derived from an EMBL/GenBank/DDBJ whole genome shotgun (WGS) entry which is preliminary data.</text>
</comment>
<feature type="transmembrane region" description="Helical" evidence="7">
    <location>
        <begin position="127"/>
        <end position="154"/>
    </location>
</feature>
<reference evidence="9 10" key="1">
    <citation type="submission" date="2023-08" db="EMBL/GenBank/DDBJ databases">
        <authorList>
            <person name="Palmer J.M."/>
        </authorList>
    </citation>
    <scope>NUCLEOTIDE SEQUENCE [LARGE SCALE GENOMIC DNA]</scope>
    <source>
        <strain evidence="9 10">TWF481</strain>
    </source>
</reference>
<dbReference type="EMBL" id="JAVHJL010000002">
    <property type="protein sequence ID" value="KAK6510301.1"/>
    <property type="molecule type" value="Genomic_DNA"/>
</dbReference>
<keyword evidence="3 7" id="KW-1133">Transmembrane helix</keyword>
<feature type="transmembrane region" description="Helical" evidence="7">
    <location>
        <begin position="174"/>
        <end position="198"/>
    </location>
</feature>
<dbReference type="PANTHER" id="PTHR33048">
    <property type="entry name" value="PTH11-LIKE INTEGRAL MEMBRANE PROTEIN (AFU_ORTHOLOGUE AFUA_5G11245)"/>
    <property type="match status" value="1"/>
</dbReference>
<evidence type="ECO:0000256" key="2">
    <source>
        <dbReference type="ARBA" id="ARBA00022692"/>
    </source>
</evidence>
<keyword evidence="2 7" id="KW-0812">Transmembrane</keyword>
<evidence type="ECO:0000256" key="5">
    <source>
        <dbReference type="ARBA" id="ARBA00038359"/>
    </source>
</evidence>
<keyword evidence="10" id="KW-1185">Reference proteome</keyword>
<evidence type="ECO:0000256" key="7">
    <source>
        <dbReference type="SAM" id="Phobius"/>
    </source>
</evidence>
<dbReference type="Pfam" id="PF20684">
    <property type="entry name" value="Fung_rhodopsin"/>
    <property type="match status" value="1"/>
</dbReference>
<feature type="region of interest" description="Disordered" evidence="6">
    <location>
        <begin position="274"/>
        <end position="300"/>
    </location>
</feature>
<evidence type="ECO:0000313" key="10">
    <source>
        <dbReference type="Proteomes" id="UP001370758"/>
    </source>
</evidence>
<feature type="transmembrane region" description="Helical" evidence="7">
    <location>
        <begin position="239"/>
        <end position="264"/>
    </location>
</feature>
<organism evidence="9 10">
    <name type="scientific">Arthrobotrys musiformis</name>
    <dbReference type="NCBI Taxonomy" id="47236"/>
    <lineage>
        <taxon>Eukaryota</taxon>
        <taxon>Fungi</taxon>
        <taxon>Dikarya</taxon>
        <taxon>Ascomycota</taxon>
        <taxon>Pezizomycotina</taxon>
        <taxon>Orbiliomycetes</taxon>
        <taxon>Orbiliales</taxon>
        <taxon>Orbiliaceae</taxon>
        <taxon>Arthrobotrys</taxon>
    </lineage>
</organism>
<feature type="domain" description="Rhodopsin" evidence="8">
    <location>
        <begin position="24"/>
        <end position="261"/>
    </location>
</feature>
<evidence type="ECO:0000256" key="3">
    <source>
        <dbReference type="ARBA" id="ARBA00022989"/>
    </source>
</evidence>
<dbReference type="AlphaFoldDB" id="A0AAV9WM55"/>
<evidence type="ECO:0000256" key="6">
    <source>
        <dbReference type="SAM" id="MobiDB-lite"/>
    </source>
</evidence>
<feature type="transmembrane region" description="Helical" evidence="7">
    <location>
        <begin position="40"/>
        <end position="63"/>
    </location>
</feature>
<accession>A0AAV9WM55</accession>
<feature type="compositionally biased region" description="Basic residues" evidence="6">
    <location>
        <begin position="431"/>
        <end position="441"/>
    </location>
</feature>
<gene>
    <name evidence="9" type="ORF">TWF481_005018</name>
</gene>
<sequence>MSRFLDTLAFEWAMVVGTVFLVILRFYHRNRYARLAVFEDGFVVVSWFCFLSQVCMDTALYNLSFFDERLDLLAVRVDREATDMRALKIFYVKNTTYYFCIYAVKAAMLCFYGRLIPTTMRKTRIGFWITIAVVGVGFAVGTLVGMLACMPISRNWDPNGNCSSHPWVPSSGSIVTYTFHLLTDVMVYILPVSAVRALPLLTPQKVGVGITYGLGFLCIFFGVTVIVLSYASTSASTNWIVAIFEQTLCICVACAPAFEVLAIGCDIRKWKSRMSCDRGKNPDTDSEAGTIDAGSRPHSDATIFDRADNNNNLERSPKRIESLLGQEEIEKPLPCKPTHILPKISPISAYNRLSHDTEHQANSPNSPGYTMSISSIVDFYDLERQLQLDDEKRQATNCSPVLERTSSELQPNSNSSFSIDFKVGDQNLGHSGKHKNRLETG</sequence>
<feature type="transmembrane region" description="Helical" evidence="7">
    <location>
        <begin position="210"/>
        <end position="233"/>
    </location>
</feature>
<evidence type="ECO:0000259" key="8">
    <source>
        <dbReference type="Pfam" id="PF20684"/>
    </source>
</evidence>
<comment type="similarity">
    <text evidence="5">Belongs to the SAT4 family.</text>
</comment>
<feature type="compositionally biased region" description="Polar residues" evidence="6">
    <location>
        <begin position="407"/>
        <end position="418"/>
    </location>
</feature>
<feature type="transmembrane region" description="Helical" evidence="7">
    <location>
        <begin position="96"/>
        <end position="115"/>
    </location>
</feature>
<proteinExistence type="inferred from homology"/>
<name>A0AAV9WM55_9PEZI</name>
<dbReference type="PANTHER" id="PTHR33048:SF114">
    <property type="entry name" value="MEMBRANE PROTEIN PTH11-LIKE, PUTATIVE (AFU_ORTHOLOGUE AFUA_7G06620)-RELATED"/>
    <property type="match status" value="1"/>
</dbReference>
<feature type="region of interest" description="Disordered" evidence="6">
    <location>
        <begin position="402"/>
        <end position="441"/>
    </location>
</feature>
<evidence type="ECO:0000313" key="9">
    <source>
        <dbReference type="EMBL" id="KAK6510301.1"/>
    </source>
</evidence>
<dbReference type="InterPro" id="IPR052337">
    <property type="entry name" value="SAT4-like"/>
</dbReference>
<feature type="transmembrane region" description="Helical" evidence="7">
    <location>
        <begin position="12"/>
        <end position="28"/>
    </location>
</feature>
<feature type="compositionally biased region" description="Basic and acidic residues" evidence="6">
    <location>
        <begin position="274"/>
        <end position="283"/>
    </location>
</feature>
<evidence type="ECO:0000256" key="1">
    <source>
        <dbReference type="ARBA" id="ARBA00004141"/>
    </source>
</evidence>
<dbReference type="InterPro" id="IPR049326">
    <property type="entry name" value="Rhodopsin_dom_fungi"/>
</dbReference>